<organism evidence="1 2">
    <name type="scientific">Melastoma candidum</name>
    <dbReference type="NCBI Taxonomy" id="119954"/>
    <lineage>
        <taxon>Eukaryota</taxon>
        <taxon>Viridiplantae</taxon>
        <taxon>Streptophyta</taxon>
        <taxon>Embryophyta</taxon>
        <taxon>Tracheophyta</taxon>
        <taxon>Spermatophyta</taxon>
        <taxon>Magnoliopsida</taxon>
        <taxon>eudicotyledons</taxon>
        <taxon>Gunneridae</taxon>
        <taxon>Pentapetalae</taxon>
        <taxon>rosids</taxon>
        <taxon>malvids</taxon>
        <taxon>Myrtales</taxon>
        <taxon>Melastomataceae</taxon>
        <taxon>Melastomatoideae</taxon>
        <taxon>Melastomateae</taxon>
        <taxon>Melastoma</taxon>
    </lineage>
</organism>
<comment type="caution">
    <text evidence="1">The sequence shown here is derived from an EMBL/GenBank/DDBJ whole genome shotgun (WGS) entry which is preliminary data.</text>
</comment>
<keyword evidence="2" id="KW-1185">Reference proteome</keyword>
<proteinExistence type="predicted"/>
<sequence length="98" mass="11644">MKRNYQGITFFRTFSPGHREWGRRGTWEKARPVAARERSPLEHEVGTYWIQVEEFVAAQKAARKRALKFRLLDTMEMTLTRPEMHPNFNAGSPHWNRS</sequence>
<reference evidence="2" key="1">
    <citation type="journal article" date="2023" name="Front. Plant Sci.">
        <title>Chromosomal-level genome assembly of Melastoma candidum provides insights into trichome evolution.</title>
        <authorList>
            <person name="Zhong Y."/>
            <person name="Wu W."/>
            <person name="Sun C."/>
            <person name="Zou P."/>
            <person name="Liu Y."/>
            <person name="Dai S."/>
            <person name="Zhou R."/>
        </authorList>
    </citation>
    <scope>NUCLEOTIDE SEQUENCE [LARGE SCALE GENOMIC DNA]</scope>
</reference>
<evidence type="ECO:0000313" key="2">
    <source>
        <dbReference type="Proteomes" id="UP001057402"/>
    </source>
</evidence>
<dbReference type="EMBL" id="CM042889">
    <property type="protein sequence ID" value="KAI4321308.1"/>
    <property type="molecule type" value="Genomic_DNA"/>
</dbReference>
<evidence type="ECO:0000313" key="1">
    <source>
        <dbReference type="EMBL" id="KAI4321308.1"/>
    </source>
</evidence>
<protein>
    <submittedName>
        <fullName evidence="1">Uncharacterized protein</fullName>
    </submittedName>
</protein>
<dbReference type="Proteomes" id="UP001057402">
    <property type="component" value="Chromosome 10"/>
</dbReference>
<accession>A0ACB9MBB8</accession>
<name>A0ACB9MBB8_9MYRT</name>
<gene>
    <name evidence="1" type="ORF">MLD38_034707</name>
</gene>